<dbReference type="Proteomes" id="UP000257080">
    <property type="component" value="Unassembled WGS sequence"/>
</dbReference>
<proteinExistence type="predicted"/>
<evidence type="ECO:0000256" key="1">
    <source>
        <dbReference type="ARBA" id="ARBA00022729"/>
    </source>
</evidence>
<organism evidence="2 3">
    <name type="scientific">Subtercola boreus</name>
    <dbReference type="NCBI Taxonomy" id="120213"/>
    <lineage>
        <taxon>Bacteria</taxon>
        <taxon>Bacillati</taxon>
        <taxon>Actinomycetota</taxon>
        <taxon>Actinomycetes</taxon>
        <taxon>Micrococcales</taxon>
        <taxon>Microbacteriaceae</taxon>
        <taxon>Subtercola</taxon>
    </lineage>
</organism>
<protein>
    <submittedName>
        <fullName evidence="2">Uncharacterized protein</fullName>
    </submittedName>
</protein>
<dbReference type="GO" id="GO:0030246">
    <property type="term" value="F:carbohydrate binding"/>
    <property type="evidence" value="ECO:0007669"/>
    <property type="project" value="InterPro"/>
</dbReference>
<dbReference type="OrthoDB" id="5143602at2"/>
<name>A0A3E0W7T2_9MICO</name>
<dbReference type="InterPro" id="IPR051417">
    <property type="entry name" value="SDr/BOS_complex"/>
</dbReference>
<reference evidence="2 3" key="1">
    <citation type="submission" date="2017-04" db="EMBL/GenBank/DDBJ databases">
        <title>Comparative genome analysis of Subtercola boreus.</title>
        <authorList>
            <person name="Cho Y.-J."/>
            <person name="Cho A."/>
            <person name="Kim O.-S."/>
            <person name="Lee J.-I."/>
        </authorList>
    </citation>
    <scope>NUCLEOTIDE SEQUENCE [LARGE SCALE GENOMIC DNA]</scope>
    <source>
        <strain evidence="2 3">P28004</strain>
    </source>
</reference>
<dbReference type="AlphaFoldDB" id="A0A3E0W7T2"/>
<dbReference type="InterPro" id="IPR008969">
    <property type="entry name" value="CarboxyPept-like_regulatory"/>
</dbReference>
<keyword evidence="1" id="KW-0732">Signal</keyword>
<dbReference type="EMBL" id="NBXE01000038">
    <property type="protein sequence ID" value="RFA24685.1"/>
    <property type="molecule type" value="Genomic_DNA"/>
</dbReference>
<evidence type="ECO:0000313" key="2">
    <source>
        <dbReference type="EMBL" id="RFA24685.1"/>
    </source>
</evidence>
<comment type="caution">
    <text evidence="2">The sequence shown here is derived from an EMBL/GenBank/DDBJ whole genome shotgun (WGS) entry which is preliminary data.</text>
</comment>
<dbReference type="SUPFAM" id="SSF49464">
    <property type="entry name" value="Carboxypeptidase regulatory domain-like"/>
    <property type="match status" value="1"/>
</dbReference>
<dbReference type="PANTHER" id="PTHR23303:SF14">
    <property type="entry name" value="BOS COMPLEX SUBUNIT NOMO1-RELATED"/>
    <property type="match status" value="1"/>
</dbReference>
<dbReference type="Gene3D" id="2.60.40.1120">
    <property type="entry name" value="Carboxypeptidase-like, regulatory domain"/>
    <property type="match status" value="3"/>
</dbReference>
<dbReference type="Gene3D" id="2.60.40.2700">
    <property type="match status" value="3"/>
</dbReference>
<sequence>MPFTSSPSPTIAGSATVGSTLTAATGTWVPEVPFFKYTWFSGGVKVVSEITSNYLVRATDSGKKITVTVTAARPGYTTTFRSSQATPTVSGTGTPLPAYSTAPQPVVTGTAKVGQTLTATVGTWKPALSTYSYWWSANGERLTDAGDYTLLLAPETAGKTITFTVQALNPGYDQTVRVSVPTAPVAAGTSIVKATNVLILGSGMVGEQLTAVVGFWQPAPVSFTYQWSVAGKRIDNTTTTYTPTVADLGKTVSVTVVGSHPGSVSATRTDTLKTPVYTTGVVTGMVYEAGNPKTPIVAGYAELWAPQQSPDDPPFLAQITEIVNGSYTFGAVPPGKWALQASSTATGARAFYGGVGAAEDSPPLTVRSAQTTTRNFTLPDFGSLSGTLTLGGPAQSFTDFEVYATSSTATAYATVAADGTFTIQNLIPGTYTLVFKSYDFSGTSHYSTQSYTTGFSKTPTPIRVAPGTDVTGIAFAMKPAGLVSGVVTDRATGRPVVGAAVVAYGPLYGTVQRVKTVRTGADGRFQFTSLEEMTYALLVEPVNGSGLASQWVGGTSYTTATKVPVTNGGSYPGLNASLVVQAVITGVVSAKDTGAVFPYAFVLLHPVDAELAQRGYNLTVDSSGHFTFAGLPAGDYTIEYLPRQEPYEPGTYGSPETPGGRIITVTPGQTVTLNLQADRRAY</sequence>
<dbReference type="Pfam" id="PF13620">
    <property type="entry name" value="CarboxypepD_reg"/>
    <property type="match status" value="2"/>
</dbReference>
<accession>A0A3E0W7T2</accession>
<dbReference type="SUPFAM" id="SSF49452">
    <property type="entry name" value="Starch-binding domain-like"/>
    <property type="match status" value="2"/>
</dbReference>
<gene>
    <name evidence="2" type="ORF">B7R25_16335</name>
</gene>
<evidence type="ECO:0000313" key="3">
    <source>
        <dbReference type="Proteomes" id="UP000257080"/>
    </source>
</evidence>
<dbReference type="InterPro" id="IPR013784">
    <property type="entry name" value="Carb-bd-like_fold"/>
</dbReference>
<dbReference type="PANTHER" id="PTHR23303">
    <property type="entry name" value="CARBOXYPEPTIDASE REGULATORY REGION-CONTAINING"/>
    <property type="match status" value="1"/>
</dbReference>